<evidence type="ECO:0000313" key="13">
    <source>
        <dbReference type="Proteomes" id="UP000695026"/>
    </source>
</evidence>
<feature type="chain" id="PRO_5039962130" description="FXYD domain-containing ion transport regulator" evidence="12">
    <location>
        <begin position="19"/>
        <end position="255"/>
    </location>
</feature>
<dbReference type="PROSITE" id="PS01310">
    <property type="entry name" value="FXYD"/>
    <property type="match status" value="2"/>
</dbReference>
<organism evidence="13 14">
    <name type="scientific">Python bivittatus</name>
    <name type="common">Burmese python</name>
    <name type="synonym">Python molurus bivittatus</name>
    <dbReference type="NCBI Taxonomy" id="176946"/>
    <lineage>
        <taxon>Eukaryota</taxon>
        <taxon>Metazoa</taxon>
        <taxon>Chordata</taxon>
        <taxon>Craniata</taxon>
        <taxon>Vertebrata</taxon>
        <taxon>Euteleostomi</taxon>
        <taxon>Lepidosauria</taxon>
        <taxon>Squamata</taxon>
        <taxon>Bifurcata</taxon>
        <taxon>Unidentata</taxon>
        <taxon>Episquamata</taxon>
        <taxon>Toxicofera</taxon>
        <taxon>Serpentes</taxon>
        <taxon>Henophidia</taxon>
        <taxon>Pythonidae</taxon>
        <taxon>Python</taxon>
    </lineage>
</organism>
<dbReference type="GeneID" id="103062688"/>
<dbReference type="Pfam" id="PF02038">
    <property type="entry name" value="ATP1G1_PLM_MAT8"/>
    <property type="match status" value="2"/>
</dbReference>
<comment type="similarity">
    <text evidence="3 12">Belongs to the FXYD family.</text>
</comment>
<evidence type="ECO:0000256" key="7">
    <source>
        <dbReference type="ARBA" id="ARBA00022989"/>
    </source>
</evidence>
<keyword evidence="5 12" id="KW-0812">Transmembrane</keyword>
<name>A0A9F5MP75_PYTBI</name>
<evidence type="ECO:0000256" key="10">
    <source>
        <dbReference type="ARBA" id="ARBA00034654"/>
    </source>
</evidence>
<dbReference type="OrthoDB" id="8895254at2759"/>
<evidence type="ECO:0000256" key="2">
    <source>
        <dbReference type="ARBA" id="ARBA00004479"/>
    </source>
</evidence>
<keyword evidence="7 12" id="KW-1133">Transmembrane helix</keyword>
<dbReference type="InterPro" id="IPR047282">
    <property type="entry name" value="ATNG"/>
</dbReference>
<gene>
    <name evidence="14" type="primary">LOC103062688</name>
</gene>
<evidence type="ECO:0000256" key="9">
    <source>
        <dbReference type="ARBA" id="ARBA00023136"/>
    </source>
</evidence>
<evidence type="ECO:0000256" key="6">
    <source>
        <dbReference type="ARBA" id="ARBA00022729"/>
    </source>
</evidence>
<evidence type="ECO:0000256" key="3">
    <source>
        <dbReference type="ARBA" id="ARBA00005948"/>
    </source>
</evidence>
<evidence type="ECO:0000313" key="14">
    <source>
        <dbReference type="RefSeq" id="XP_025019894.1"/>
    </source>
</evidence>
<dbReference type="RefSeq" id="XP_025019894.1">
    <property type="nucleotide sequence ID" value="XM_025164126.1"/>
</dbReference>
<dbReference type="PANTHER" id="PTHR14132">
    <property type="entry name" value="SODIUM/POTASSIUM-TRANSPORTING ATPASE SUBUNIT GAMMA"/>
    <property type="match status" value="1"/>
</dbReference>
<dbReference type="GO" id="GO:0006811">
    <property type="term" value="P:monoatomic ion transport"/>
    <property type="evidence" value="ECO:0007669"/>
    <property type="project" value="UniProtKB-KW"/>
</dbReference>
<keyword evidence="6 12" id="KW-0732">Signal</keyword>
<dbReference type="PANTHER" id="PTHR14132:SF15">
    <property type="entry name" value="FXYD DOMAIN-CONTAINING ION TRANSPORT REGULATOR 6-RELATED"/>
    <property type="match status" value="1"/>
</dbReference>
<dbReference type="KEGG" id="pbi:103062688"/>
<proteinExistence type="inferred from homology"/>
<dbReference type="Proteomes" id="UP000695026">
    <property type="component" value="Unplaced"/>
</dbReference>
<evidence type="ECO:0000256" key="12">
    <source>
        <dbReference type="RuleBase" id="RU364131"/>
    </source>
</evidence>
<keyword evidence="4 12" id="KW-0813">Transport</keyword>
<dbReference type="CDD" id="cd20324">
    <property type="entry name" value="FXYD6"/>
    <property type="match status" value="1"/>
</dbReference>
<reference evidence="14" key="1">
    <citation type="submission" date="2025-08" db="UniProtKB">
        <authorList>
            <consortium name="RefSeq"/>
        </authorList>
    </citation>
    <scope>IDENTIFICATION</scope>
    <source>
        <tissue evidence="14">Liver</tissue>
    </source>
</reference>
<comment type="function">
    <text evidence="10">May be involved in forming the receptor site for cardiac glycoside binding or may modulate the transport function of the sodium ATPase.</text>
</comment>
<evidence type="ECO:0000256" key="5">
    <source>
        <dbReference type="ARBA" id="ARBA00022692"/>
    </source>
</evidence>
<protein>
    <recommendedName>
        <fullName evidence="12">FXYD domain-containing ion transport regulator</fullName>
    </recommendedName>
</protein>
<keyword evidence="8 12" id="KW-0406">Ion transport</keyword>
<dbReference type="GO" id="GO:0017080">
    <property type="term" value="F:sodium channel regulator activity"/>
    <property type="evidence" value="ECO:0007669"/>
    <property type="project" value="TreeGrafter"/>
</dbReference>
<accession>A0A9F5MP75</accession>
<feature type="transmembrane region" description="Helical" evidence="12">
    <location>
        <begin position="199"/>
        <end position="217"/>
    </location>
</feature>
<evidence type="ECO:0000256" key="11">
    <source>
        <dbReference type="ARBA" id="ARBA00034793"/>
    </source>
</evidence>
<dbReference type="InterPro" id="IPR000272">
    <property type="entry name" value="Ion-transport_regulator_FXYD"/>
</dbReference>
<feature type="signal peptide" evidence="12">
    <location>
        <begin position="1"/>
        <end position="18"/>
    </location>
</feature>
<comment type="caution">
    <text evidence="12">Lacks conserved residue(s) required for the propagation of feature annotation.</text>
</comment>
<dbReference type="GO" id="GO:0043269">
    <property type="term" value="P:regulation of monoatomic ion transport"/>
    <property type="evidence" value="ECO:0007669"/>
    <property type="project" value="InterPro"/>
</dbReference>
<evidence type="ECO:0000256" key="1">
    <source>
        <dbReference type="ARBA" id="ARBA00004183"/>
    </source>
</evidence>
<comment type="subunit">
    <text evidence="11">Regulatory subunit of the sodium/potassium-transporting ATPase which is composed of a catalytic alpha subunit, an auxiliary non-catalytic beta subunit and an additional regulatory subunit.</text>
</comment>
<feature type="transmembrane region" description="Helical" evidence="12">
    <location>
        <begin position="36"/>
        <end position="57"/>
    </location>
</feature>
<dbReference type="AlphaFoldDB" id="A0A9F5MP75"/>
<keyword evidence="13" id="KW-1185">Reference proteome</keyword>
<keyword evidence="9 12" id="KW-0472">Membrane</keyword>
<comment type="subcellular location">
    <subcellularLocation>
        <location evidence="2">Membrane</location>
        <topology evidence="2">Single-pass type I membrane protein</topology>
    </subcellularLocation>
    <subcellularLocation>
        <location evidence="1">Membrane</location>
        <topology evidence="1">Single-pass type III membrane protein</topology>
    </subcellularLocation>
</comment>
<dbReference type="InterPro" id="IPR047297">
    <property type="entry name" value="FXYD_motif"/>
</dbReference>
<dbReference type="CDD" id="cd20318">
    <property type="entry name" value="FXYD2"/>
    <property type="match status" value="1"/>
</dbReference>
<dbReference type="GO" id="GO:0016020">
    <property type="term" value="C:membrane"/>
    <property type="evidence" value="ECO:0007669"/>
    <property type="project" value="UniProtKB-SubCell"/>
</dbReference>
<evidence type="ECO:0000256" key="4">
    <source>
        <dbReference type="ARBA" id="ARBA00022448"/>
    </source>
</evidence>
<sequence>MDGRLLLFCSFLVPVILADATDQEKEKDPFNYDYQTLRIGGLTFAVVFFTLGILLILSRRCRCTFNGKPRASGDEEVQAENLIASNGKAFATPCPTSGKAFLALEGDAFFFKVALLGAFFHFTAREKPPSPPAPLPISSSIKSPHYSAEWQSSFCSEIRAAWRDSGTMGPAPFTPTDVAKSLPEKEKDVFSYDYETVRHGGLVFAVAAFLIGLAIIFSRRFRSTAEPEEKAPVPLGAQAMPWISHWESSAGETGH</sequence>
<evidence type="ECO:0000256" key="8">
    <source>
        <dbReference type="ARBA" id="ARBA00023065"/>
    </source>
</evidence>
<dbReference type="Gene3D" id="1.20.5.780">
    <property type="entry name" value="Single helix bin"/>
    <property type="match status" value="2"/>
</dbReference>